<name>A0ACC3T8D2_LIPKO</name>
<protein>
    <submittedName>
        <fullName evidence="1">Uncharacterized protein</fullName>
    </submittedName>
</protein>
<proteinExistence type="predicted"/>
<keyword evidence="2" id="KW-1185">Reference proteome</keyword>
<reference evidence="2" key="1">
    <citation type="journal article" date="2024" name="Front. Bioeng. Biotechnol.">
        <title>Genome-scale model development and genomic sequencing of the oleaginous clade Lipomyces.</title>
        <authorList>
            <person name="Czajka J.J."/>
            <person name="Han Y."/>
            <person name="Kim J."/>
            <person name="Mondo S.J."/>
            <person name="Hofstad B.A."/>
            <person name="Robles A."/>
            <person name="Haridas S."/>
            <person name="Riley R."/>
            <person name="LaButti K."/>
            <person name="Pangilinan J."/>
            <person name="Andreopoulos W."/>
            <person name="Lipzen A."/>
            <person name="Yan J."/>
            <person name="Wang M."/>
            <person name="Ng V."/>
            <person name="Grigoriev I.V."/>
            <person name="Spatafora J.W."/>
            <person name="Magnuson J.K."/>
            <person name="Baker S.E."/>
            <person name="Pomraning K.R."/>
        </authorList>
    </citation>
    <scope>NUCLEOTIDE SEQUENCE [LARGE SCALE GENOMIC DNA]</scope>
    <source>
        <strain evidence="2">CBS 7786</strain>
    </source>
</reference>
<sequence length="311" mass="34584">MAPSNSSQTSKVGPELPPHILAAREAKRKRLAETATAKAANVHESKDEPIPVPDATSSTKSIHNNGAPSTDNQTESRHAETPIKRAKTIGPTMGPFVQTTRSDNRENSEWHDASEQPSGLKRFDDPGRVRSNPTEEAAKPRASVRDEWMTLPPTKSDWAAKQSDPLQIRPRKFLTGSSAQRAGQGADKSWMETEAERKKRVAEEMMGLRRKQDDLPAYGSSGPTERDEELARQVKEYNERNRGKSLMEQHQDAAQRDSGGEGKKPDDPSKRRFDYEKDIASGGRTMSSSKIQDFVKHASSMDSKFSKGRYL</sequence>
<dbReference type="EMBL" id="MU971341">
    <property type="protein sequence ID" value="KAK9240158.1"/>
    <property type="molecule type" value="Genomic_DNA"/>
</dbReference>
<dbReference type="Proteomes" id="UP001433508">
    <property type="component" value="Unassembled WGS sequence"/>
</dbReference>
<evidence type="ECO:0000313" key="1">
    <source>
        <dbReference type="EMBL" id="KAK9240158.1"/>
    </source>
</evidence>
<gene>
    <name evidence="1" type="ORF">V1525DRAFT_396128</name>
</gene>
<comment type="caution">
    <text evidence="1">The sequence shown here is derived from an EMBL/GenBank/DDBJ whole genome shotgun (WGS) entry which is preliminary data.</text>
</comment>
<evidence type="ECO:0000313" key="2">
    <source>
        <dbReference type="Proteomes" id="UP001433508"/>
    </source>
</evidence>
<accession>A0ACC3T8D2</accession>
<organism evidence="1 2">
    <name type="scientific">Lipomyces kononenkoae</name>
    <name type="common">Yeast</name>
    <dbReference type="NCBI Taxonomy" id="34357"/>
    <lineage>
        <taxon>Eukaryota</taxon>
        <taxon>Fungi</taxon>
        <taxon>Dikarya</taxon>
        <taxon>Ascomycota</taxon>
        <taxon>Saccharomycotina</taxon>
        <taxon>Lipomycetes</taxon>
        <taxon>Lipomycetales</taxon>
        <taxon>Lipomycetaceae</taxon>
        <taxon>Lipomyces</taxon>
    </lineage>
</organism>